<dbReference type="InterPro" id="IPR050556">
    <property type="entry name" value="Type_II_TA_system_RNase"/>
</dbReference>
<evidence type="ECO:0000256" key="7">
    <source>
        <dbReference type="ARBA" id="ARBA00038093"/>
    </source>
</evidence>
<keyword evidence="5 8" id="KW-0378">Hydrolase</keyword>
<keyword evidence="4 8" id="KW-0479">Metal-binding</keyword>
<keyword evidence="6 8" id="KW-0460">Magnesium</keyword>
<accession>A0A7C3HGZ4</accession>
<gene>
    <name evidence="8" type="primary">vapC</name>
    <name evidence="10" type="ORF">ENS82_01805</name>
</gene>
<dbReference type="GO" id="GO:0090729">
    <property type="term" value="F:toxin activity"/>
    <property type="evidence" value="ECO:0007669"/>
    <property type="project" value="UniProtKB-KW"/>
</dbReference>
<evidence type="ECO:0000256" key="8">
    <source>
        <dbReference type="HAMAP-Rule" id="MF_00265"/>
    </source>
</evidence>
<dbReference type="GO" id="GO:0004540">
    <property type="term" value="F:RNA nuclease activity"/>
    <property type="evidence" value="ECO:0007669"/>
    <property type="project" value="InterPro"/>
</dbReference>
<dbReference type="EC" id="3.1.-.-" evidence="8"/>
<reference evidence="10" key="1">
    <citation type="journal article" date="2020" name="mSystems">
        <title>Genome- and Community-Level Interaction Insights into Carbon Utilization and Element Cycling Functions of Hydrothermarchaeota in Hydrothermal Sediment.</title>
        <authorList>
            <person name="Zhou Z."/>
            <person name="Liu Y."/>
            <person name="Xu W."/>
            <person name="Pan J."/>
            <person name="Luo Z.H."/>
            <person name="Li M."/>
        </authorList>
    </citation>
    <scope>NUCLEOTIDE SEQUENCE [LARGE SCALE GENOMIC DNA]</scope>
    <source>
        <strain evidence="10">SpSt-524</strain>
    </source>
</reference>
<dbReference type="GO" id="GO:0000287">
    <property type="term" value="F:magnesium ion binding"/>
    <property type="evidence" value="ECO:0007669"/>
    <property type="project" value="UniProtKB-UniRule"/>
</dbReference>
<dbReference type="HAMAP" id="MF_00265">
    <property type="entry name" value="VapC_Nob1"/>
    <property type="match status" value="1"/>
</dbReference>
<proteinExistence type="inferred from homology"/>
<evidence type="ECO:0000256" key="4">
    <source>
        <dbReference type="ARBA" id="ARBA00022723"/>
    </source>
</evidence>
<dbReference type="SUPFAM" id="SSF88723">
    <property type="entry name" value="PIN domain-like"/>
    <property type="match status" value="1"/>
</dbReference>
<keyword evidence="8" id="KW-0800">Toxin</keyword>
<comment type="similarity">
    <text evidence="7 8">Belongs to the PINc/VapC protein family.</text>
</comment>
<dbReference type="CDD" id="cd18731">
    <property type="entry name" value="PIN_NgFitB-like"/>
    <property type="match status" value="1"/>
</dbReference>
<evidence type="ECO:0000256" key="5">
    <source>
        <dbReference type="ARBA" id="ARBA00022801"/>
    </source>
</evidence>
<evidence type="ECO:0000256" key="1">
    <source>
        <dbReference type="ARBA" id="ARBA00001946"/>
    </source>
</evidence>
<comment type="function">
    <text evidence="8">Toxic component of a toxin-antitoxin (TA) system. An RNase.</text>
</comment>
<organism evidence="10">
    <name type="scientific">Meiothermus ruber</name>
    <dbReference type="NCBI Taxonomy" id="277"/>
    <lineage>
        <taxon>Bacteria</taxon>
        <taxon>Thermotogati</taxon>
        <taxon>Deinococcota</taxon>
        <taxon>Deinococci</taxon>
        <taxon>Thermales</taxon>
        <taxon>Thermaceae</taxon>
        <taxon>Meiothermus</taxon>
    </lineage>
</organism>
<feature type="binding site" evidence="8">
    <location>
        <position position="104"/>
    </location>
    <ligand>
        <name>Mg(2+)</name>
        <dbReference type="ChEBI" id="CHEBI:18420"/>
    </ligand>
</feature>
<comment type="caution">
    <text evidence="10">The sequence shown here is derived from an EMBL/GenBank/DDBJ whole genome shotgun (WGS) entry which is preliminary data.</text>
</comment>
<keyword evidence="2 8" id="KW-1277">Toxin-antitoxin system</keyword>
<dbReference type="Gene3D" id="3.40.50.1010">
    <property type="entry name" value="5'-nuclease"/>
    <property type="match status" value="1"/>
</dbReference>
<evidence type="ECO:0000256" key="2">
    <source>
        <dbReference type="ARBA" id="ARBA00022649"/>
    </source>
</evidence>
<dbReference type="InterPro" id="IPR029060">
    <property type="entry name" value="PIN-like_dom_sf"/>
</dbReference>
<evidence type="ECO:0000256" key="6">
    <source>
        <dbReference type="ARBA" id="ARBA00022842"/>
    </source>
</evidence>
<feature type="binding site" evidence="8">
    <location>
        <position position="5"/>
    </location>
    <ligand>
        <name>Mg(2+)</name>
        <dbReference type="ChEBI" id="CHEBI:18420"/>
    </ligand>
</feature>
<protein>
    <recommendedName>
        <fullName evidence="8">Ribonuclease VapC</fullName>
        <shortName evidence="8">RNase VapC</shortName>
        <ecNumber evidence="8">3.1.-.-</ecNumber>
    </recommendedName>
    <alternativeName>
        <fullName evidence="8">Toxin VapC</fullName>
    </alternativeName>
</protein>
<dbReference type="PANTHER" id="PTHR33653">
    <property type="entry name" value="RIBONUCLEASE VAPC2"/>
    <property type="match status" value="1"/>
</dbReference>
<dbReference type="InterPro" id="IPR002716">
    <property type="entry name" value="PIN_dom"/>
</dbReference>
<dbReference type="InterPro" id="IPR022907">
    <property type="entry name" value="VapC_family"/>
</dbReference>
<feature type="domain" description="PIN" evidence="9">
    <location>
        <begin position="2"/>
        <end position="130"/>
    </location>
</feature>
<dbReference type="Pfam" id="PF01850">
    <property type="entry name" value="PIN"/>
    <property type="match status" value="1"/>
</dbReference>
<evidence type="ECO:0000313" key="10">
    <source>
        <dbReference type="EMBL" id="HFG19440.1"/>
    </source>
</evidence>
<evidence type="ECO:0000256" key="3">
    <source>
        <dbReference type="ARBA" id="ARBA00022722"/>
    </source>
</evidence>
<dbReference type="EMBL" id="DSWI01000008">
    <property type="protein sequence ID" value="HFG19440.1"/>
    <property type="molecule type" value="Genomic_DNA"/>
</dbReference>
<sequence length="142" mass="15347">MILLDTNVLSEFMRPQPSAQVVAWLDEQPAETVWVSAISRAEIELGLALMPKGKRQMALAQAAQAMFDEDFAGRCLPFDEAAAVHYARIVAARMQAGRPISVEDAQIAAIALAHGMVLATRNTADFERIEGLDLVNPWAGGA</sequence>
<name>A0A7C3HGZ4_MEIRU</name>
<dbReference type="AlphaFoldDB" id="A0A7C3HGZ4"/>
<comment type="cofactor">
    <cofactor evidence="1 8">
        <name>Mg(2+)</name>
        <dbReference type="ChEBI" id="CHEBI:18420"/>
    </cofactor>
</comment>
<evidence type="ECO:0000259" key="9">
    <source>
        <dbReference type="Pfam" id="PF01850"/>
    </source>
</evidence>
<keyword evidence="3 8" id="KW-0540">Nuclease</keyword>
<dbReference type="GO" id="GO:0016787">
    <property type="term" value="F:hydrolase activity"/>
    <property type="evidence" value="ECO:0007669"/>
    <property type="project" value="UniProtKB-KW"/>
</dbReference>
<dbReference type="PANTHER" id="PTHR33653:SF1">
    <property type="entry name" value="RIBONUCLEASE VAPC2"/>
    <property type="match status" value="1"/>
</dbReference>